<dbReference type="PANTHER" id="PTHR30445">
    <property type="entry name" value="K(+)_H(+) ANTIPORTER SUBUNIT KHTT"/>
    <property type="match status" value="1"/>
</dbReference>
<dbReference type="Proteomes" id="UP000295106">
    <property type="component" value="Unassembled WGS sequence"/>
</dbReference>
<evidence type="ECO:0000256" key="2">
    <source>
        <dbReference type="ARBA" id="ARBA00009854"/>
    </source>
</evidence>
<dbReference type="GO" id="GO:0006813">
    <property type="term" value="P:potassium ion transport"/>
    <property type="evidence" value="ECO:0007669"/>
    <property type="project" value="InterPro"/>
</dbReference>
<feature type="transmembrane region" description="Helical" evidence="8">
    <location>
        <begin position="411"/>
        <end position="428"/>
    </location>
</feature>
<dbReference type="GeneID" id="99685638"/>
<evidence type="ECO:0000256" key="5">
    <source>
        <dbReference type="ARBA" id="ARBA00022692"/>
    </source>
</evidence>
<reference evidence="10 11" key="1">
    <citation type="submission" date="2019-03" db="EMBL/GenBank/DDBJ databases">
        <title>Genomic Encyclopedia of Type Strains, Phase IV (KMG-IV): sequencing the most valuable type-strain genomes for metagenomic binning, comparative biology and taxonomic classification.</title>
        <authorList>
            <person name="Goeker M."/>
        </authorList>
    </citation>
    <scope>NUCLEOTIDE SEQUENCE [LARGE SCALE GENOMIC DNA]</scope>
    <source>
        <strain evidence="10 11">DSM 1709</strain>
    </source>
</reference>
<protein>
    <submittedName>
        <fullName evidence="10">Putative transport protein</fullName>
    </submittedName>
</protein>
<feature type="transmembrane region" description="Helical" evidence="8">
    <location>
        <begin position="448"/>
        <end position="467"/>
    </location>
</feature>
<dbReference type="RefSeq" id="WP_132646103.1">
    <property type="nucleotide sequence ID" value="NZ_CP181386.1"/>
</dbReference>
<dbReference type="InterPro" id="IPR006037">
    <property type="entry name" value="RCK_C"/>
</dbReference>
<dbReference type="Gene3D" id="3.30.70.1450">
    <property type="entry name" value="Regulator of K+ conductance, C-terminal domain"/>
    <property type="match status" value="1"/>
</dbReference>
<keyword evidence="7 8" id="KW-0472">Membrane</keyword>
<comment type="caution">
    <text evidence="10">The sequence shown here is derived from an EMBL/GenBank/DDBJ whole genome shotgun (WGS) entry which is preliminary data.</text>
</comment>
<evidence type="ECO:0000256" key="6">
    <source>
        <dbReference type="ARBA" id="ARBA00022989"/>
    </source>
</evidence>
<evidence type="ECO:0000313" key="11">
    <source>
        <dbReference type="Proteomes" id="UP000295106"/>
    </source>
</evidence>
<feature type="transmembrane region" description="Helical" evidence="8">
    <location>
        <begin position="12"/>
        <end position="29"/>
    </location>
</feature>
<feature type="transmembrane region" description="Helical" evidence="8">
    <location>
        <begin position="64"/>
        <end position="86"/>
    </location>
</feature>
<feature type="transmembrane region" description="Helical" evidence="8">
    <location>
        <begin position="35"/>
        <end position="52"/>
    </location>
</feature>
<comment type="subcellular location">
    <subcellularLocation>
        <location evidence="1">Cell membrane</location>
        <topology evidence="1">Multi-pass membrane protein</topology>
    </subcellularLocation>
</comment>
<keyword evidence="3" id="KW-0813">Transport</keyword>
<evidence type="ECO:0000256" key="3">
    <source>
        <dbReference type="ARBA" id="ARBA00022448"/>
    </source>
</evidence>
<dbReference type="SUPFAM" id="SSF116726">
    <property type="entry name" value="TrkA C-terminal domain-like"/>
    <property type="match status" value="1"/>
</dbReference>
<dbReference type="Pfam" id="PF06826">
    <property type="entry name" value="Asp-Al_Ex"/>
    <property type="match status" value="2"/>
</dbReference>
<keyword evidence="4" id="KW-1003">Cell membrane</keyword>
<evidence type="ECO:0000256" key="8">
    <source>
        <dbReference type="SAM" id="Phobius"/>
    </source>
</evidence>
<keyword evidence="6 8" id="KW-1133">Transmembrane helix</keyword>
<feature type="transmembrane region" description="Helical" evidence="8">
    <location>
        <begin position="356"/>
        <end position="374"/>
    </location>
</feature>
<dbReference type="InterPro" id="IPR006512">
    <property type="entry name" value="YidE_YbjL"/>
</dbReference>
<dbReference type="NCBIfam" id="TIGR01625">
    <property type="entry name" value="YidE_YbjL_dupl"/>
    <property type="match status" value="2"/>
</dbReference>
<feature type="transmembrane region" description="Helical" evidence="8">
    <location>
        <begin position="380"/>
        <end position="399"/>
    </location>
</feature>
<proteinExistence type="inferred from homology"/>
<comment type="similarity">
    <text evidence="2">Belongs to the AAE transporter (TC 2.A.81) family.</text>
</comment>
<evidence type="ECO:0000313" key="10">
    <source>
        <dbReference type="EMBL" id="TCP03488.1"/>
    </source>
</evidence>
<feature type="transmembrane region" description="Helical" evidence="8">
    <location>
        <begin position="92"/>
        <end position="114"/>
    </location>
</feature>
<dbReference type="GO" id="GO:0005886">
    <property type="term" value="C:plasma membrane"/>
    <property type="evidence" value="ECO:0007669"/>
    <property type="project" value="UniProtKB-SubCell"/>
</dbReference>
<evidence type="ECO:0000256" key="1">
    <source>
        <dbReference type="ARBA" id="ARBA00004651"/>
    </source>
</evidence>
<keyword evidence="5 8" id="KW-0812">Transmembrane</keyword>
<dbReference type="InterPro" id="IPR036721">
    <property type="entry name" value="RCK_C_sf"/>
</dbReference>
<dbReference type="AlphaFoldDB" id="A0A4V2SH25"/>
<sequence length="530" mass="55066">MDFVLAYLARQEILLLFLLVGFGALAGHVRFSGVSLGAAAVLFLAIAASAWAKSRGHEFVVPEALGTLGLTLFTFAIGVMSGPGFFASLRRGIWPILATVAVLSSAALVAVLGGRLLGLDPALVSGAFAGAVTNTPALAAAREASGNSPLPTIGYAVTYVFGVIGMLLAAQLALRGRANDRDAPAPLVNRTVRVETSDEPRIGEIERRHEGRVRFSRVKHGGSRFPTQAPGDENVLRRNDLVTVVGPEDIVARVANELGHASSHTLHADRSELDFRRITLSNTQLAGNTISGLGLMRRFGATVTRVRRGDVDMLANDDLVLQPGDRVRVIAPRTQMAAVSAFLGDSERGLSDINPIALGLGMAAGILLGKFVFPVPGAEFSIGSAAGTLVLGLVFGQLCRIGPIVTTLPHSAAQALAELGLLIFLAQAGTKAGGQLGAAFASGAWIDLLLLGLMVTATTALGITILMRRVFGMGSTRLAGVLAGTQTQPAVLAFANGRTGHDSRVAQGYALVYPAAMITKILLGQLLGGL</sequence>
<dbReference type="PROSITE" id="PS51202">
    <property type="entry name" value="RCK_C"/>
    <property type="match status" value="1"/>
</dbReference>
<dbReference type="InterPro" id="IPR050144">
    <property type="entry name" value="AAE_transporter"/>
</dbReference>
<feature type="domain" description="RCK C-terminal" evidence="9">
    <location>
        <begin position="261"/>
        <end position="345"/>
    </location>
</feature>
<evidence type="ECO:0000259" key="9">
    <source>
        <dbReference type="PROSITE" id="PS51202"/>
    </source>
</evidence>
<accession>A0A4V2SH25</accession>
<evidence type="ECO:0000256" key="4">
    <source>
        <dbReference type="ARBA" id="ARBA00022475"/>
    </source>
</evidence>
<dbReference type="OrthoDB" id="8611026at2"/>
<dbReference type="PANTHER" id="PTHR30445:SF3">
    <property type="entry name" value="TRANSPORT PROTEIN YIDE-RELATED"/>
    <property type="match status" value="1"/>
</dbReference>
<gene>
    <name evidence="10" type="ORF">EV684_104210</name>
</gene>
<evidence type="ECO:0000256" key="7">
    <source>
        <dbReference type="ARBA" id="ARBA00023136"/>
    </source>
</evidence>
<dbReference type="EMBL" id="SLXD01000004">
    <property type="protein sequence ID" value="TCP03488.1"/>
    <property type="molecule type" value="Genomic_DNA"/>
</dbReference>
<organism evidence="10 11">
    <name type="scientific">Rubrivivax gelatinosus</name>
    <name type="common">Rhodocyclus gelatinosus</name>
    <name type="synonym">Rhodopseudomonas gelatinosa</name>
    <dbReference type="NCBI Taxonomy" id="28068"/>
    <lineage>
        <taxon>Bacteria</taxon>
        <taxon>Pseudomonadati</taxon>
        <taxon>Pseudomonadota</taxon>
        <taxon>Betaproteobacteria</taxon>
        <taxon>Burkholderiales</taxon>
        <taxon>Sphaerotilaceae</taxon>
        <taxon>Rubrivivax</taxon>
    </lineage>
</organism>
<name>A0A4V2SH25_RUBGE</name>
<feature type="transmembrane region" description="Helical" evidence="8">
    <location>
        <begin position="153"/>
        <end position="174"/>
    </location>
</feature>
<dbReference type="Pfam" id="PF02080">
    <property type="entry name" value="TrkA_C"/>
    <property type="match status" value="1"/>
</dbReference>
<dbReference type="GO" id="GO:0008324">
    <property type="term" value="F:monoatomic cation transmembrane transporter activity"/>
    <property type="evidence" value="ECO:0007669"/>
    <property type="project" value="InterPro"/>
</dbReference>